<reference evidence="1 2" key="1">
    <citation type="submission" date="2015-01" db="EMBL/GenBank/DDBJ databases">
        <title>Draft genome of the acidophilic iron oxidizer Acidithrix ferrooxidans strain Py-F3.</title>
        <authorList>
            <person name="Poehlein A."/>
            <person name="Eisen S."/>
            <person name="Schloemann M."/>
            <person name="Johnson B.D."/>
            <person name="Daniel R."/>
            <person name="Muehling M."/>
        </authorList>
    </citation>
    <scope>NUCLEOTIDE SEQUENCE [LARGE SCALE GENOMIC DNA]</scope>
    <source>
        <strain evidence="1 2">Py-F3</strain>
    </source>
</reference>
<evidence type="ECO:0000313" key="2">
    <source>
        <dbReference type="Proteomes" id="UP000032360"/>
    </source>
</evidence>
<name>A0A0D8HL34_9ACTN</name>
<sequence>MTCLHPRNSPLLKHSWRRLKTSTNISGRWQFSPLKMGVPSTGQASLSSMYSEFDGHSAALALRHSMTSAITTLRYFSQSLKEMKWQSCSRLQLPMTTAIAVPRFGQHGSWLQYSSADTVFSMPLGLAITFCFGKVSSASICRANSTRRLIHKQ</sequence>
<protein>
    <submittedName>
        <fullName evidence="1">Uncharacterized protein</fullName>
    </submittedName>
</protein>
<keyword evidence="2" id="KW-1185">Reference proteome</keyword>
<dbReference type="EMBL" id="JXYS01000017">
    <property type="protein sequence ID" value="KJF18427.1"/>
    <property type="molecule type" value="Genomic_DNA"/>
</dbReference>
<comment type="caution">
    <text evidence="1">The sequence shown here is derived from an EMBL/GenBank/DDBJ whole genome shotgun (WGS) entry which is preliminary data.</text>
</comment>
<gene>
    <name evidence="1" type="ORF">AXFE_06540</name>
</gene>
<proteinExistence type="predicted"/>
<accession>A0A0D8HL34</accession>
<evidence type="ECO:0000313" key="1">
    <source>
        <dbReference type="EMBL" id="KJF18427.1"/>
    </source>
</evidence>
<organism evidence="1 2">
    <name type="scientific">Acidithrix ferrooxidans</name>
    <dbReference type="NCBI Taxonomy" id="1280514"/>
    <lineage>
        <taxon>Bacteria</taxon>
        <taxon>Bacillati</taxon>
        <taxon>Actinomycetota</taxon>
        <taxon>Acidimicrobiia</taxon>
        <taxon>Acidimicrobiales</taxon>
        <taxon>Acidimicrobiaceae</taxon>
        <taxon>Acidithrix</taxon>
    </lineage>
</organism>
<dbReference type="Proteomes" id="UP000032360">
    <property type="component" value="Unassembled WGS sequence"/>
</dbReference>
<dbReference type="AlphaFoldDB" id="A0A0D8HL34"/>